<dbReference type="EMBL" id="LT598447">
    <property type="protein sequence ID" value="SCV05837.1"/>
    <property type="molecule type" value="Genomic_DNA"/>
</dbReference>
<sequence>MKVQSFSNPNLILHGRCYSSRASRRVKSRFDVTNMGNSNRSRDLLIQGLQLQVELGKLPLEGTQLQRAFNSLSQNLGFKKGSSSLQEAKKLIHLILQGKVSTTMIDEAWKTSFAKQEMVNVLEPNNERNFKVNRDRLADSDLLKIHPSTSREFHKTLDNLSPEMTMSRSSSANRCTSQPTVQSKDIDLNTLQTFLQTAERSKMEQRQFAWEQNRKYEWNNGNLSGVLSPGTLIFDNNNFTKRSKLSKLFQKTSLSSKSAANRGNQAPISNSVQLLIYDLEDDSKFITKWKNQKANLHIEYRDLFTVINGNNKSPEHLLKIITELENDNWQLIGDARADGSRKIVFQREGNESSHGSISSKIRNVSLLALLTGFTTYGVVQRRKRLESESIISIR</sequence>
<gene>
    <name evidence="1" type="ORF">LANO_0H16270G</name>
</gene>
<proteinExistence type="predicted"/>
<keyword evidence="2" id="KW-1185">Reference proteome</keyword>
<evidence type="ECO:0000313" key="2">
    <source>
        <dbReference type="Proteomes" id="UP000189911"/>
    </source>
</evidence>
<evidence type="ECO:0000313" key="1">
    <source>
        <dbReference type="EMBL" id="SCV05837.1"/>
    </source>
</evidence>
<dbReference type="AlphaFoldDB" id="A0A1G4KN36"/>
<accession>A0A1G4KN36</accession>
<protein>
    <submittedName>
        <fullName evidence="1">LANO_0H16270g1_1</fullName>
    </submittedName>
</protein>
<organism evidence="1 2">
    <name type="scientific">Lachancea nothofagi CBS 11611</name>
    <dbReference type="NCBI Taxonomy" id="1266666"/>
    <lineage>
        <taxon>Eukaryota</taxon>
        <taxon>Fungi</taxon>
        <taxon>Dikarya</taxon>
        <taxon>Ascomycota</taxon>
        <taxon>Saccharomycotina</taxon>
        <taxon>Saccharomycetes</taxon>
        <taxon>Saccharomycetales</taxon>
        <taxon>Saccharomycetaceae</taxon>
        <taxon>Lachancea</taxon>
    </lineage>
</organism>
<reference evidence="2" key="1">
    <citation type="submission" date="2016-03" db="EMBL/GenBank/DDBJ databases">
        <authorList>
            <person name="Devillers Hugo."/>
        </authorList>
    </citation>
    <scope>NUCLEOTIDE SEQUENCE [LARGE SCALE GENOMIC DNA]</scope>
</reference>
<dbReference type="OrthoDB" id="4035871at2759"/>
<name>A0A1G4KN36_9SACH</name>
<dbReference type="Proteomes" id="UP000189911">
    <property type="component" value="Chromosome H"/>
</dbReference>